<evidence type="ECO:0000256" key="4">
    <source>
        <dbReference type="ARBA" id="ARBA00022692"/>
    </source>
</evidence>
<keyword evidence="6 8" id="KW-1133">Transmembrane helix</keyword>
<evidence type="ECO:0000313" key="9">
    <source>
        <dbReference type="EMBL" id="XCC61879.1"/>
    </source>
</evidence>
<sequence length="177" mass="19137">MRYVVLIVMGILSALLSGTAFSTSFDVAGLGIQIDLVMLFTLGLVLVEKNIAPIVFAALTGLLMDILFSTTLGIYALSYTVAAAAASVAVHRLEKFNFLHIFAVGMGGYIVKELMMALIVFAQGARQFEMGTILLKDTLPSAAVCGALLLLVYLLISLLYRNAWMRPRAAAHFMDEL</sequence>
<evidence type="ECO:0000256" key="2">
    <source>
        <dbReference type="ARBA" id="ARBA00007776"/>
    </source>
</evidence>
<dbReference type="EMBL" id="CP117826">
    <property type="protein sequence ID" value="XCC61879.1"/>
    <property type="molecule type" value="Genomic_DNA"/>
</dbReference>
<comment type="similarity">
    <text evidence="2">Belongs to the MreD family.</text>
</comment>
<feature type="transmembrane region" description="Helical" evidence="8">
    <location>
        <begin position="54"/>
        <end position="78"/>
    </location>
</feature>
<comment type="subcellular location">
    <subcellularLocation>
        <location evidence="1">Cell membrane</location>
        <topology evidence="1">Multi-pass membrane protein</topology>
    </subcellularLocation>
</comment>
<dbReference type="GO" id="GO:0008360">
    <property type="term" value="P:regulation of cell shape"/>
    <property type="evidence" value="ECO:0007669"/>
    <property type="project" value="UniProtKB-KW"/>
</dbReference>
<name>A0AAU8A7W1_9FIRM</name>
<proteinExistence type="inferred from homology"/>
<feature type="transmembrane region" description="Helical" evidence="8">
    <location>
        <begin position="142"/>
        <end position="160"/>
    </location>
</feature>
<gene>
    <name evidence="9" type="primary">mreD</name>
    <name evidence="9" type="ORF">PUP29_10120</name>
</gene>
<evidence type="ECO:0000256" key="1">
    <source>
        <dbReference type="ARBA" id="ARBA00004651"/>
    </source>
</evidence>
<evidence type="ECO:0000256" key="7">
    <source>
        <dbReference type="ARBA" id="ARBA00023136"/>
    </source>
</evidence>
<keyword evidence="5" id="KW-0133">Cell shape</keyword>
<organism evidence="9">
    <name type="scientific">Christensenella massiliensis</name>
    <dbReference type="NCBI Taxonomy" id="1805714"/>
    <lineage>
        <taxon>Bacteria</taxon>
        <taxon>Bacillati</taxon>
        <taxon>Bacillota</taxon>
        <taxon>Clostridia</taxon>
        <taxon>Christensenellales</taxon>
        <taxon>Christensenellaceae</taxon>
        <taxon>Christensenella</taxon>
    </lineage>
</organism>
<evidence type="ECO:0000256" key="6">
    <source>
        <dbReference type="ARBA" id="ARBA00022989"/>
    </source>
</evidence>
<keyword evidence="4 8" id="KW-0812">Transmembrane</keyword>
<evidence type="ECO:0000256" key="3">
    <source>
        <dbReference type="ARBA" id="ARBA00022475"/>
    </source>
</evidence>
<accession>A0AAU8A7W1</accession>
<evidence type="ECO:0000256" key="8">
    <source>
        <dbReference type="SAM" id="Phobius"/>
    </source>
</evidence>
<dbReference type="InterPro" id="IPR007227">
    <property type="entry name" value="Cell_shape_determining_MreD"/>
</dbReference>
<dbReference type="NCBIfam" id="TIGR03426">
    <property type="entry name" value="shape_MreD"/>
    <property type="match status" value="1"/>
</dbReference>
<keyword evidence="3" id="KW-1003">Cell membrane</keyword>
<keyword evidence="7 8" id="KW-0472">Membrane</keyword>
<feature type="transmembrane region" description="Helical" evidence="8">
    <location>
        <begin position="98"/>
        <end position="121"/>
    </location>
</feature>
<dbReference type="RefSeq" id="WP_079546028.1">
    <property type="nucleotide sequence ID" value="NZ_CP117826.1"/>
</dbReference>
<protein>
    <submittedName>
        <fullName evidence="9">Rod shape-determining protein MreD</fullName>
    </submittedName>
</protein>
<dbReference type="GO" id="GO:0005886">
    <property type="term" value="C:plasma membrane"/>
    <property type="evidence" value="ECO:0007669"/>
    <property type="project" value="UniProtKB-SubCell"/>
</dbReference>
<evidence type="ECO:0000256" key="5">
    <source>
        <dbReference type="ARBA" id="ARBA00022960"/>
    </source>
</evidence>
<dbReference type="AlphaFoldDB" id="A0AAU8A7W1"/>
<reference evidence="9" key="1">
    <citation type="submission" date="2023-02" db="EMBL/GenBank/DDBJ databases">
        <title>Gut commensal Christensenella minuta modulates host metabolism via a new class of secondary bile acids.</title>
        <authorList>
            <person name="Liu C."/>
        </authorList>
    </citation>
    <scope>NUCLEOTIDE SEQUENCE</scope>
    <source>
        <strain evidence="9">CA70</strain>
    </source>
</reference>